<keyword evidence="2" id="KW-1185">Reference proteome</keyword>
<dbReference type="WBParaSite" id="Pan_g21875.t1">
    <property type="protein sequence ID" value="Pan_g21875.t1"/>
    <property type="gene ID" value="Pan_g21875"/>
</dbReference>
<organism evidence="2 3">
    <name type="scientific">Panagrellus redivivus</name>
    <name type="common">Microworm</name>
    <dbReference type="NCBI Taxonomy" id="6233"/>
    <lineage>
        <taxon>Eukaryota</taxon>
        <taxon>Metazoa</taxon>
        <taxon>Ecdysozoa</taxon>
        <taxon>Nematoda</taxon>
        <taxon>Chromadorea</taxon>
        <taxon>Rhabditida</taxon>
        <taxon>Tylenchina</taxon>
        <taxon>Panagrolaimomorpha</taxon>
        <taxon>Panagrolaimoidea</taxon>
        <taxon>Panagrolaimidae</taxon>
        <taxon>Panagrellus</taxon>
    </lineage>
</organism>
<reference evidence="3" key="2">
    <citation type="submission" date="2020-10" db="UniProtKB">
        <authorList>
            <consortium name="WormBaseParasite"/>
        </authorList>
    </citation>
    <scope>IDENTIFICATION</scope>
</reference>
<proteinExistence type="predicted"/>
<evidence type="ECO:0000256" key="1">
    <source>
        <dbReference type="SAM" id="MobiDB-lite"/>
    </source>
</evidence>
<evidence type="ECO:0000313" key="2">
    <source>
        <dbReference type="Proteomes" id="UP000492821"/>
    </source>
</evidence>
<feature type="region of interest" description="Disordered" evidence="1">
    <location>
        <begin position="103"/>
        <end position="124"/>
    </location>
</feature>
<accession>A0A7E4VK75</accession>
<evidence type="ECO:0000313" key="3">
    <source>
        <dbReference type="WBParaSite" id="Pan_g21875.t1"/>
    </source>
</evidence>
<name>A0A7E4VK75_PANRE</name>
<sequence>MRLAVYVQIMACVGGAQVVGMRQSVSAQLCKPFAGRYNWSQHRGFIHKTCMYVEGARGTTKHRCFDSRAFDPPSSSCIFHFLHSIATLTTTDELRRLTAQVSYHGPDRDNVPPEGRRAANSSSIRSTAPPACIFVVGQWKPHLIDFRALP</sequence>
<reference evidence="2" key="1">
    <citation type="journal article" date="2013" name="Genetics">
        <title>The draft genome and transcriptome of Panagrellus redivivus are shaped by the harsh demands of a free-living lifestyle.</title>
        <authorList>
            <person name="Srinivasan J."/>
            <person name="Dillman A.R."/>
            <person name="Macchietto M.G."/>
            <person name="Heikkinen L."/>
            <person name="Lakso M."/>
            <person name="Fracchia K.M."/>
            <person name="Antoshechkin I."/>
            <person name="Mortazavi A."/>
            <person name="Wong G."/>
            <person name="Sternberg P.W."/>
        </authorList>
    </citation>
    <scope>NUCLEOTIDE SEQUENCE [LARGE SCALE GENOMIC DNA]</scope>
    <source>
        <strain evidence="2">MT8872</strain>
    </source>
</reference>
<dbReference type="AlphaFoldDB" id="A0A7E4VK75"/>
<protein>
    <submittedName>
        <fullName evidence="3">Secreted protein</fullName>
    </submittedName>
</protein>
<feature type="compositionally biased region" description="Basic and acidic residues" evidence="1">
    <location>
        <begin position="105"/>
        <end position="117"/>
    </location>
</feature>
<dbReference type="Proteomes" id="UP000492821">
    <property type="component" value="Unassembled WGS sequence"/>
</dbReference>